<dbReference type="PANTHER" id="PTHR21521:SF0">
    <property type="entry name" value="AMUN, ISOFORM A"/>
    <property type="match status" value="1"/>
</dbReference>
<organism evidence="2 3">
    <name type="scientific">Aspergillus brasiliensis</name>
    <dbReference type="NCBI Taxonomy" id="319629"/>
    <lineage>
        <taxon>Eukaryota</taxon>
        <taxon>Fungi</taxon>
        <taxon>Dikarya</taxon>
        <taxon>Ascomycota</taxon>
        <taxon>Pezizomycotina</taxon>
        <taxon>Eurotiomycetes</taxon>
        <taxon>Eurotiomycetidae</taxon>
        <taxon>Eurotiales</taxon>
        <taxon>Aspergillaceae</taxon>
        <taxon>Aspergillus</taxon>
        <taxon>Aspergillus subgen. Circumdati</taxon>
    </lineage>
</organism>
<proteinExistence type="predicted"/>
<dbReference type="InterPro" id="IPR018247">
    <property type="entry name" value="EF_Hand_1_Ca_BS"/>
</dbReference>
<evidence type="ECO:0000256" key="1">
    <source>
        <dbReference type="SAM" id="MobiDB-lite"/>
    </source>
</evidence>
<dbReference type="Proteomes" id="UP001143548">
    <property type="component" value="Unassembled WGS sequence"/>
</dbReference>
<evidence type="ECO:0000313" key="2">
    <source>
        <dbReference type="EMBL" id="GKZ18924.1"/>
    </source>
</evidence>
<comment type="caution">
    <text evidence="2">The sequence shown here is derived from an EMBL/GenBank/DDBJ whole genome shotgun (WGS) entry which is preliminary data.</text>
</comment>
<evidence type="ECO:0000313" key="3">
    <source>
        <dbReference type="Proteomes" id="UP001143548"/>
    </source>
</evidence>
<feature type="region of interest" description="Disordered" evidence="1">
    <location>
        <begin position="36"/>
        <end position="68"/>
    </location>
</feature>
<feature type="region of interest" description="Disordered" evidence="1">
    <location>
        <begin position="315"/>
        <end position="373"/>
    </location>
</feature>
<dbReference type="AlphaFoldDB" id="A0A9W5YLM0"/>
<feature type="compositionally biased region" description="Basic and acidic residues" evidence="1">
    <location>
        <begin position="364"/>
        <end position="373"/>
    </location>
</feature>
<dbReference type="PROSITE" id="PS00018">
    <property type="entry name" value="EF_HAND_1"/>
    <property type="match status" value="1"/>
</dbReference>
<name>A0A9W5YLM0_9EURO</name>
<reference evidence="2" key="1">
    <citation type="submission" date="2022-07" db="EMBL/GenBank/DDBJ databases">
        <title>Taxonomy of Aspergillus series Nigri: significant species reduction supported by multi-species coalescent approaches.</title>
        <authorList>
            <person name="Bian C."/>
            <person name="Kusuya Y."/>
            <person name="Sklenar F."/>
            <person name="D'hooge E."/>
            <person name="Yaguchi T."/>
            <person name="Takahashi H."/>
            <person name="Hubka V."/>
        </authorList>
    </citation>
    <scope>NUCLEOTIDE SEQUENCE</scope>
    <source>
        <strain evidence="2">CBS 733.88</strain>
    </source>
</reference>
<gene>
    <name evidence="2" type="ORF">AbraCBS73388_002679</name>
</gene>
<dbReference type="EMBL" id="BROQ01000015">
    <property type="protein sequence ID" value="GKZ18924.1"/>
    <property type="molecule type" value="Genomic_DNA"/>
</dbReference>
<sequence>MNHLHPHTISPPTFHHLLEQYPKTVESLARRKASAKIKRKIPAAEGSKGKKLKTSLTTPATTAAKTEGEEDYISSEVNEFLSLDEFRYEGLPGLVTARAEGKDDDEDGSGYLEKEDLVRLVEWKMKHGTFRPALLGLIRSNSESAVRDATRKAFKALSSARHTTKGGSEKFPSEALDILTKALRGVGVATASLILSLASDTTATATAVDVPFYSDDVYLWVCMEEIPTSAGSGEAEAEAEAETEAADRLKRGIYKRLNGELNVKYTMAEYRGLWEGVKRLRERLGQSDEGVSVSVLEVEKVALVVKHYTLLGGIGNGQGDDVGDKKVSSGVKMEEEGEGEEPKREKRKLQDEQPTGEGRRRSKRLDSRRMNPA</sequence>
<accession>A0A9W5YLM0</accession>
<protein>
    <recommendedName>
        <fullName evidence="4">EF-hand domain-containing protein</fullName>
    </recommendedName>
</protein>
<feature type="compositionally biased region" description="Basic and acidic residues" evidence="1">
    <location>
        <begin position="340"/>
        <end position="351"/>
    </location>
</feature>
<evidence type="ECO:0008006" key="4">
    <source>
        <dbReference type="Google" id="ProtNLM"/>
    </source>
</evidence>
<dbReference type="PANTHER" id="PTHR21521">
    <property type="entry name" value="AMUN, ISOFORM A"/>
    <property type="match status" value="1"/>
</dbReference>